<dbReference type="SUPFAM" id="SSF52972">
    <property type="entry name" value="ITPase-like"/>
    <property type="match status" value="1"/>
</dbReference>
<dbReference type="GO" id="GO:0046872">
    <property type="term" value="F:metal ion binding"/>
    <property type="evidence" value="ECO:0007669"/>
    <property type="project" value="UniProtKB-KW"/>
</dbReference>
<dbReference type="AlphaFoldDB" id="A0AA35G8R1"/>
<comment type="cofactor">
    <cofactor evidence="11">
        <name>Mg(2+)</name>
        <dbReference type="ChEBI" id="CHEBI:18420"/>
    </cofactor>
    <cofactor evidence="11">
        <name>Mn(2+)</name>
        <dbReference type="ChEBI" id="CHEBI:29035"/>
    </cofactor>
    <text evidence="11">Binds 1 divalent metal cation per subunit; can use either Mg(2+) or Mn(2+).</text>
</comment>
<comment type="cofactor">
    <cofactor evidence="1">
        <name>Mn(2+)</name>
        <dbReference type="ChEBI" id="CHEBI:29035"/>
    </cofactor>
</comment>
<dbReference type="InterPro" id="IPR026533">
    <property type="entry name" value="NTPase/PRRC1"/>
</dbReference>
<evidence type="ECO:0000256" key="2">
    <source>
        <dbReference type="ARBA" id="ARBA00022723"/>
    </source>
</evidence>
<organism evidence="13 14">
    <name type="scientific">Caldinitratiruptor microaerophilus</name>
    <dbReference type="NCBI Taxonomy" id="671077"/>
    <lineage>
        <taxon>Bacteria</taxon>
        <taxon>Bacillati</taxon>
        <taxon>Bacillota</taxon>
        <taxon>Clostridia</taxon>
        <taxon>Eubacteriales</taxon>
        <taxon>Symbiobacteriaceae</taxon>
        <taxon>Caldinitratiruptor</taxon>
    </lineage>
</organism>
<evidence type="ECO:0000256" key="3">
    <source>
        <dbReference type="ARBA" id="ARBA00022741"/>
    </source>
</evidence>
<comment type="subunit">
    <text evidence="11">Homodimer.</text>
</comment>
<keyword evidence="5 11" id="KW-0460">Magnesium</keyword>
<dbReference type="GO" id="GO:0009117">
    <property type="term" value="P:nucleotide metabolic process"/>
    <property type="evidence" value="ECO:0007669"/>
    <property type="project" value="UniProtKB-KW"/>
</dbReference>
<dbReference type="HAMAP" id="MF_00648">
    <property type="entry name" value="Non_canon_purine_NTPase_YjjX"/>
    <property type="match status" value="1"/>
</dbReference>
<dbReference type="FunFam" id="3.90.950.10:FF:000002">
    <property type="entry name" value="Inosine/xanthosine triphosphatase"/>
    <property type="match status" value="1"/>
</dbReference>
<evidence type="ECO:0000256" key="5">
    <source>
        <dbReference type="ARBA" id="ARBA00022842"/>
    </source>
</evidence>
<keyword evidence="7 11" id="KW-0464">Manganese</keyword>
<dbReference type="EC" id="3.6.1.73" evidence="11"/>
<accession>A0AA35G8R1</accession>
<dbReference type="Gene3D" id="3.90.950.10">
    <property type="match status" value="1"/>
</dbReference>
<dbReference type="InterPro" id="IPR002786">
    <property type="entry name" value="Non_canon_purine_NTPase"/>
</dbReference>
<sequence length="185" mass="19133">MKLRIAVGSTNPAKVAATRAVLERAFPQAEVVPVEVPSGVPAQPVGEDETAAGARQRARLALAAVPGAFLGVGLEGGIDREGHLLNCCAIATPDGAVHVAWGVRFPLPPLVVRRVLAGEELGAVMDEVSGIPKSRQTLGAVGILTDGLLTRDAMWQPAIACALAPVLHPELYDPGGRAARPGPRR</sequence>
<comment type="function">
    <text evidence="11">Phosphatase that hydrolyzes non-canonical purine nucleotides such as XTP and ITP to their respective diphosphate derivatives. Probably excludes non-canonical purines from DNA/RNA precursor pool, thus preventing their incorporation into DNA/RNA and avoiding chromosomal lesions.</text>
</comment>
<dbReference type="NCBIfam" id="TIGR00258">
    <property type="entry name" value="inosine/xanthosine triphosphatase"/>
    <property type="match status" value="1"/>
</dbReference>
<keyword evidence="14" id="KW-1185">Reference proteome</keyword>
<evidence type="ECO:0000259" key="12">
    <source>
        <dbReference type="Pfam" id="PF01931"/>
    </source>
</evidence>
<dbReference type="EMBL" id="AP025628">
    <property type="protein sequence ID" value="BDG61295.1"/>
    <property type="molecule type" value="Genomic_DNA"/>
</dbReference>
<keyword evidence="6 11" id="KW-0546">Nucleotide metabolism</keyword>
<comment type="catalytic activity">
    <reaction evidence="9 11">
        <text>XTP + H2O = XDP + phosphate + H(+)</text>
        <dbReference type="Rhea" id="RHEA:28406"/>
        <dbReference type="ChEBI" id="CHEBI:15377"/>
        <dbReference type="ChEBI" id="CHEBI:15378"/>
        <dbReference type="ChEBI" id="CHEBI:43474"/>
        <dbReference type="ChEBI" id="CHEBI:59884"/>
        <dbReference type="ChEBI" id="CHEBI:61314"/>
        <dbReference type="EC" id="3.6.1.73"/>
    </reaction>
</comment>
<proteinExistence type="inferred from homology"/>
<dbReference type="GO" id="GO:0103023">
    <property type="term" value="F:ITPase activity"/>
    <property type="evidence" value="ECO:0007669"/>
    <property type="project" value="UniProtKB-EC"/>
</dbReference>
<evidence type="ECO:0000256" key="6">
    <source>
        <dbReference type="ARBA" id="ARBA00023080"/>
    </source>
</evidence>
<comment type="caution">
    <text evidence="11">Lacks conserved residue(s) required for the propagation of feature annotation.</text>
</comment>
<dbReference type="Proteomes" id="UP001163687">
    <property type="component" value="Chromosome"/>
</dbReference>
<dbReference type="PANTHER" id="PTHR34699">
    <property type="match status" value="1"/>
</dbReference>
<evidence type="ECO:0000256" key="11">
    <source>
        <dbReference type="HAMAP-Rule" id="MF_00648"/>
    </source>
</evidence>
<evidence type="ECO:0000256" key="7">
    <source>
        <dbReference type="ARBA" id="ARBA00023211"/>
    </source>
</evidence>
<keyword evidence="2 11" id="KW-0479">Metal-binding</keyword>
<gene>
    <name evidence="13" type="primary">yjjX</name>
    <name evidence="13" type="ORF">caldi_23850</name>
</gene>
<dbReference type="GO" id="GO:0006772">
    <property type="term" value="P:thiamine metabolic process"/>
    <property type="evidence" value="ECO:0007669"/>
    <property type="project" value="TreeGrafter"/>
</dbReference>
<evidence type="ECO:0000256" key="10">
    <source>
        <dbReference type="ARBA" id="ARBA00060855"/>
    </source>
</evidence>
<keyword evidence="4 11" id="KW-0378">Hydrolase</keyword>
<dbReference type="PANTHER" id="PTHR34699:SF2">
    <property type="entry name" value="NON-CANONICAL PURINE NTP PHOSPHATASE_PRRC1 DOMAIN-CONTAINING PROTEIN"/>
    <property type="match status" value="1"/>
</dbReference>
<evidence type="ECO:0000256" key="4">
    <source>
        <dbReference type="ARBA" id="ARBA00022801"/>
    </source>
</evidence>
<name>A0AA35G8R1_9FIRM</name>
<protein>
    <recommendedName>
        <fullName evidence="11">Probable inosine/xanthosine triphosphatase</fullName>
        <shortName evidence="11">ITPase/XTPase</shortName>
        <ecNumber evidence="11">3.6.1.73</ecNumber>
    </recommendedName>
    <alternativeName>
        <fullName evidence="11">Non-canonical purine NTP phosphatase</fullName>
    </alternativeName>
    <alternativeName>
        <fullName evidence="11">Non-standard purine NTP phosphatase</fullName>
    </alternativeName>
    <alternativeName>
        <fullName evidence="11">Nucleoside-triphosphate phosphatase</fullName>
        <shortName evidence="11">NTPase</shortName>
    </alternativeName>
</protein>
<evidence type="ECO:0000256" key="9">
    <source>
        <dbReference type="ARBA" id="ARBA00048781"/>
    </source>
</evidence>
<comment type="similarity">
    <text evidence="10 11">Belongs to the YjjX NTPase family.</text>
</comment>
<reference evidence="13" key="1">
    <citation type="submission" date="2022-03" db="EMBL/GenBank/DDBJ databases">
        <title>Complete genome sequence of Caldinitratiruptor microaerophilus.</title>
        <authorList>
            <person name="Mukaiyama R."/>
            <person name="Nishiyama T."/>
            <person name="Ueda K."/>
        </authorList>
    </citation>
    <scope>NUCLEOTIDE SEQUENCE</scope>
    <source>
        <strain evidence="13">JCM 16183</strain>
    </source>
</reference>
<comment type="catalytic activity">
    <reaction evidence="8 11">
        <text>ITP + H2O = IDP + phosphate + H(+)</text>
        <dbReference type="Rhea" id="RHEA:28330"/>
        <dbReference type="ChEBI" id="CHEBI:15377"/>
        <dbReference type="ChEBI" id="CHEBI:15378"/>
        <dbReference type="ChEBI" id="CHEBI:43474"/>
        <dbReference type="ChEBI" id="CHEBI:58280"/>
        <dbReference type="ChEBI" id="CHEBI:61402"/>
        <dbReference type="EC" id="3.6.1.73"/>
    </reaction>
</comment>
<evidence type="ECO:0000256" key="8">
    <source>
        <dbReference type="ARBA" id="ARBA00048174"/>
    </source>
</evidence>
<dbReference type="RefSeq" id="WP_264841953.1">
    <property type="nucleotide sequence ID" value="NZ_AP025628.1"/>
</dbReference>
<evidence type="ECO:0000256" key="1">
    <source>
        <dbReference type="ARBA" id="ARBA00001936"/>
    </source>
</evidence>
<evidence type="ECO:0000313" key="13">
    <source>
        <dbReference type="EMBL" id="BDG61295.1"/>
    </source>
</evidence>
<evidence type="ECO:0000313" key="14">
    <source>
        <dbReference type="Proteomes" id="UP001163687"/>
    </source>
</evidence>
<dbReference type="GO" id="GO:0000166">
    <property type="term" value="F:nucleotide binding"/>
    <property type="evidence" value="ECO:0007669"/>
    <property type="project" value="UniProtKB-KW"/>
</dbReference>
<dbReference type="Pfam" id="PF01931">
    <property type="entry name" value="NTPase_I-T"/>
    <property type="match status" value="1"/>
</dbReference>
<keyword evidence="3 11" id="KW-0547">Nucleotide-binding</keyword>
<dbReference type="InterPro" id="IPR050299">
    <property type="entry name" value="YjjX_NTPase"/>
</dbReference>
<dbReference type="KEGG" id="cmic:caldi_23850"/>
<feature type="domain" description="Non-canonical purine NTP phosphatase/PRRC1" evidence="12">
    <location>
        <begin position="8"/>
        <end position="167"/>
    </location>
</feature>
<dbReference type="InterPro" id="IPR029001">
    <property type="entry name" value="ITPase-like_fam"/>
</dbReference>
<feature type="binding site" evidence="11">
    <location>
        <begin position="9"/>
        <end position="14"/>
    </location>
    <ligand>
        <name>substrate</name>
    </ligand>
</feature>